<comment type="similarity">
    <text evidence="1 6 7">Belongs to the universal ribosomal protein uL6 family.</text>
</comment>
<evidence type="ECO:0000259" key="9">
    <source>
        <dbReference type="Pfam" id="PF00347"/>
    </source>
</evidence>
<gene>
    <name evidence="6" type="primary">rplF</name>
    <name evidence="10" type="ORF">SAMN05216302_100618</name>
</gene>
<dbReference type="GO" id="GO:0022625">
    <property type="term" value="C:cytosolic large ribosomal subunit"/>
    <property type="evidence" value="ECO:0007669"/>
    <property type="project" value="UniProtKB-UniRule"/>
</dbReference>
<dbReference type="OrthoDB" id="9805007at2"/>
<name>A0A1I3ZDN6_9PROT</name>
<dbReference type="NCBIfam" id="TIGR03654">
    <property type="entry name" value="L6_bact"/>
    <property type="match status" value="1"/>
</dbReference>
<dbReference type="PIRSF" id="PIRSF002162">
    <property type="entry name" value="Ribosomal_L6"/>
    <property type="match status" value="1"/>
</dbReference>
<organism evidence="10 11">
    <name type="scientific">Nitrosomonas aestuarii</name>
    <dbReference type="NCBI Taxonomy" id="52441"/>
    <lineage>
        <taxon>Bacteria</taxon>
        <taxon>Pseudomonadati</taxon>
        <taxon>Pseudomonadota</taxon>
        <taxon>Betaproteobacteria</taxon>
        <taxon>Nitrosomonadales</taxon>
        <taxon>Nitrosomonadaceae</taxon>
        <taxon>Nitrosomonas</taxon>
    </lineage>
</organism>
<dbReference type="EMBL" id="FOSP01000006">
    <property type="protein sequence ID" value="SFK41706.1"/>
    <property type="molecule type" value="Genomic_DNA"/>
</dbReference>
<dbReference type="GO" id="GO:0003735">
    <property type="term" value="F:structural constituent of ribosome"/>
    <property type="evidence" value="ECO:0007669"/>
    <property type="project" value="UniProtKB-UniRule"/>
</dbReference>
<dbReference type="HAMAP" id="MF_01365_B">
    <property type="entry name" value="Ribosomal_uL6_B"/>
    <property type="match status" value="1"/>
</dbReference>
<protein>
    <recommendedName>
        <fullName evidence="6">Large ribosomal subunit protein uL6</fullName>
    </recommendedName>
</protein>
<evidence type="ECO:0000256" key="1">
    <source>
        <dbReference type="ARBA" id="ARBA00009356"/>
    </source>
</evidence>
<dbReference type="PRINTS" id="PR00059">
    <property type="entry name" value="RIBOSOMALL6"/>
</dbReference>
<dbReference type="PANTHER" id="PTHR11655">
    <property type="entry name" value="60S/50S RIBOSOMAL PROTEIN L6/L9"/>
    <property type="match status" value="1"/>
</dbReference>
<feature type="domain" description="Large ribosomal subunit protein uL6 alpha-beta" evidence="9">
    <location>
        <begin position="90"/>
        <end position="164"/>
    </location>
</feature>
<dbReference type="PROSITE" id="PS00525">
    <property type="entry name" value="RIBOSOMAL_L6_1"/>
    <property type="match status" value="1"/>
</dbReference>
<keyword evidence="5 6" id="KW-0687">Ribonucleoprotein</keyword>
<evidence type="ECO:0000256" key="5">
    <source>
        <dbReference type="ARBA" id="ARBA00023274"/>
    </source>
</evidence>
<dbReference type="GO" id="GO:0002181">
    <property type="term" value="P:cytoplasmic translation"/>
    <property type="evidence" value="ECO:0007669"/>
    <property type="project" value="TreeGrafter"/>
</dbReference>
<evidence type="ECO:0000256" key="7">
    <source>
        <dbReference type="RuleBase" id="RU003869"/>
    </source>
</evidence>
<evidence type="ECO:0000256" key="3">
    <source>
        <dbReference type="ARBA" id="ARBA00022884"/>
    </source>
</evidence>
<dbReference type="RefSeq" id="WP_090697775.1">
    <property type="nucleotide sequence ID" value="NZ_FOSP01000006.1"/>
</dbReference>
<evidence type="ECO:0000313" key="10">
    <source>
        <dbReference type="EMBL" id="SFK41706.1"/>
    </source>
</evidence>
<evidence type="ECO:0000256" key="6">
    <source>
        <dbReference type="HAMAP-Rule" id="MF_01365"/>
    </source>
</evidence>
<evidence type="ECO:0000256" key="8">
    <source>
        <dbReference type="RuleBase" id="RU003870"/>
    </source>
</evidence>
<evidence type="ECO:0000256" key="2">
    <source>
        <dbReference type="ARBA" id="ARBA00022730"/>
    </source>
</evidence>
<dbReference type="Pfam" id="PF00347">
    <property type="entry name" value="Ribosomal_L6"/>
    <property type="match status" value="2"/>
</dbReference>
<dbReference type="Proteomes" id="UP000199533">
    <property type="component" value="Unassembled WGS sequence"/>
</dbReference>
<dbReference type="InterPro" id="IPR002358">
    <property type="entry name" value="Ribosomal_uL6_CS"/>
</dbReference>
<dbReference type="InterPro" id="IPR019906">
    <property type="entry name" value="Ribosomal_uL6_bac-type"/>
</dbReference>
<comment type="function">
    <text evidence="6 8">This protein binds to the 23S rRNA, and is important in its secondary structure. It is located near the subunit interface in the base of the L7/L12 stalk, and near the tRNA binding site of the peptidyltransferase center.</text>
</comment>
<keyword evidence="11" id="KW-1185">Reference proteome</keyword>
<dbReference type="FunFam" id="3.90.930.12:FF:000001">
    <property type="entry name" value="50S ribosomal protein L6"/>
    <property type="match status" value="1"/>
</dbReference>
<evidence type="ECO:0000256" key="4">
    <source>
        <dbReference type="ARBA" id="ARBA00022980"/>
    </source>
</evidence>
<comment type="subunit">
    <text evidence="6">Part of the 50S ribosomal subunit.</text>
</comment>
<dbReference type="FunFam" id="3.90.930.12:FF:000002">
    <property type="entry name" value="50S ribosomal protein L6"/>
    <property type="match status" value="1"/>
</dbReference>
<reference evidence="11" key="1">
    <citation type="submission" date="2016-10" db="EMBL/GenBank/DDBJ databases">
        <authorList>
            <person name="Varghese N."/>
            <person name="Submissions S."/>
        </authorList>
    </citation>
    <scope>NUCLEOTIDE SEQUENCE [LARGE SCALE GENOMIC DNA]</scope>
    <source>
        <strain evidence="11">Nm69</strain>
    </source>
</reference>
<dbReference type="InterPro" id="IPR020040">
    <property type="entry name" value="Ribosomal_uL6_a/b-dom"/>
</dbReference>
<dbReference type="STRING" id="52441.SAMN05216302_100618"/>
<evidence type="ECO:0000313" key="11">
    <source>
        <dbReference type="Proteomes" id="UP000199533"/>
    </source>
</evidence>
<dbReference type="InterPro" id="IPR036789">
    <property type="entry name" value="Ribosomal_uL6-like_a/b-dom_sf"/>
</dbReference>
<accession>A0A1I3ZDN6</accession>
<dbReference type="SUPFAM" id="SSF56053">
    <property type="entry name" value="Ribosomal protein L6"/>
    <property type="match status" value="2"/>
</dbReference>
<dbReference type="Gene3D" id="3.90.930.12">
    <property type="entry name" value="Ribosomal protein L6, alpha-beta domain"/>
    <property type="match status" value="2"/>
</dbReference>
<dbReference type="PANTHER" id="PTHR11655:SF14">
    <property type="entry name" value="LARGE RIBOSOMAL SUBUNIT PROTEIN UL6M"/>
    <property type="match status" value="1"/>
</dbReference>
<sequence>MSRISKNPVTIPSNVEVKIEPSRVIVKGPNGTLEQALNSQVQLKQDNNIVLISSTDESKFSNAMSGTIRSLVANMVKGVAEGFEKKLLLVGVGYRAQLSGDNINLNLGFSHPVSYPVPQGIKIEIPTQTEIIIKGIDKQQVGQVAAEIRSFRPPEPYKGKGVRYSDEAVILKEAKKK</sequence>
<dbReference type="AlphaFoldDB" id="A0A1I3ZDN6"/>
<feature type="domain" description="Large ribosomal subunit protein uL6 alpha-beta" evidence="9">
    <location>
        <begin position="11"/>
        <end position="82"/>
    </location>
</feature>
<keyword evidence="4 6" id="KW-0689">Ribosomal protein</keyword>
<dbReference type="InterPro" id="IPR000702">
    <property type="entry name" value="Ribosomal_uL6-like"/>
</dbReference>
<keyword evidence="3 6" id="KW-0694">RNA-binding</keyword>
<dbReference type="GO" id="GO:0019843">
    <property type="term" value="F:rRNA binding"/>
    <property type="evidence" value="ECO:0007669"/>
    <property type="project" value="UniProtKB-UniRule"/>
</dbReference>
<proteinExistence type="inferred from homology"/>
<keyword evidence="2 6" id="KW-0699">rRNA-binding</keyword>